<evidence type="ECO:0000313" key="2">
    <source>
        <dbReference type="EMBL" id="MBH9575545.1"/>
    </source>
</evidence>
<evidence type="ECO:0000313" key="3">
    <source>
        <dbReference type="Proteomes" id="UP000613266"/>
    </source>
</evidence>
<proteinExistence type="predicted"/>
<sequence>MQKAPVIYFIAGALAVAGLGWRTLAGSSDRIQPASDPVRESVTVRPRTDGASIPSSTEVSAETARKPSNAKEIGRQQLKADFYSSKNLRVFVHEAMRRPAQGGYYYSTRALQHCEFLPTLVELTKRAPTTNALANDRLRTELDRCEGVVEQFGGIRGLANNIEARSDRQQDPLRTLSRELTENKFSDPEMAIGAALSSAEPELLKQALAIYGKQIIESNAGYRIEWNEKLKSLVGLAAAQLARETLGDPLSEWTAATYCLLSGQCTANQNEIEQELANTKDRETLDSFKKLLRESLSRSK</sequence>
<organism evidence="2 3">
    <name type="scientific">Inhella proteolytica</name>
    <dbReference type="NCBI Taxonomy" id="2795029"/>
    <lineage>
        <taxon>Bacteria</taxon>
        <taxon>Pseudomonadati</taxon>
        <taxon>Pseudomonadota</taxon>
        <taxon>Betaproteobacteria</taxon>
        <taxon>Burkholderiales</taxon>
        <taxon>Sphaerotilaceae</taxon>
        <taxon>Inhella</taxon>
    </lineage>
</organism>
<feature type="region of interest" description="Disordered" evidence="1">
    <location>
        <begin position="29"/>
        <end position="72"/>
    </location>
</feature>
<protein>
    <submittedName>
        <fullName evidence="2">Uncharacterized protein</fullName>
    </submittedName>
</protein>
<dbReference type="RefSeq" id="WP_198109156.1">
    <property type="nucleotide sequence ID" value="NZ_JAEDAK010000001.1"/>
</dbReference>
<keyword evidence="3" id="KW-1185">Reference proteome</keyword>
<gene>
    <name evidence="2" type="ORF">I7X39_01380</name>
</gene>
<comment type="caution">
    <text evidence="2">The sequence shown here is derived from an EMBL/GenBank/DDBJ whole genome shotgun (WGS) entry which is preliminary data.</text>
</comment>
<dbReference type="Proteomes" id="UP000613266">
    <property type="component" value="Unassembled WGS sequence"/>
</dbReference>
<accession>A0A931IZX2</accession>
<dbReference type="AlphaFoldDB" id="A0A931IZX2"/>
<reference evidence="2" key="1">
    <citation type="submission" date="2020-12" db="EMBL/GenBank/DDBJ databases">
        <title>The genome sequence of Inhella sp. 1Y17.</title>
        <authorList>
            <person name="Liu Y."/>
        </authorList>
    </citation>
    <scope>NUCLEOTIDE SEQUENCE</scope>
    <source>
        <strain evidence="2">1Y17</strain>
    </source>
</reference>
<name>A0A931IZX2_9BURK</name>
<evidence type="ECO:0000256" key="1">
    <source>
        <dbReference type="SAM" id="MobiDB-lite"/>
    </source>
</evidence>
<dbReference type="EMBL" id="JAEDAK010000001">
    <property type="protein sequence ID" value="MBH9575545.1"/>
    <property type="molecule type" value="Genomic_DNA"/>
</dbReference>